<protein>
    <submittedName>
        <fullName evidence="1">Uncharacterized protein</fullName>
    </submittedName>
</protein>
<evidence type="ECO:0000313" key="1">
    <source>
        <dbReference type="EMBL" id="GAA4360302.1"/>
    </source>
</evidence>
<dbReference type="Proteomes" id="UP001501153">
    <property type="component" value="Unassembled WGS sequence"/>
</dbReference>
<gene>
    <name evidence="1" type="ORF">GCM10023185_27250</name>
</gene>
<accession>A0ABP8IJB7</accession>
<dbReference type="EMBL" id="BAABGZ010000040">
    <property type="protein sequence ID" value="GAA4360302.1"/>
    <property type="molecule type" value="Genomic_DNA"/>
</dbReference>
<dbReference type="RefSeq" id="WP_345236619.1">
    <property type="nucleotide sequence ID" value="NZ_BAABGZ010000040.1"/>
</dbReference>
<proteinExistence type="predicted"/>
<keyword evidence="2" id="KW-1185">Reference proteome</keyword>
<name>A0ABP8IJB7_9BACT</name>
<comment type="caution">
    <text evidence="1">The sequence shown here is derived from an EMBL/GenBank/DDBJ whole genome shotgun (WGS) entry which is preliminary data.</text>
</comment>
<organism evidence="1 2">
    <name type="scientific">Hymenobacter saemangeumensis</name>
    <dbReference type="NCBI Taxonomy" id="1084522"/>
    <lineage>
        <taxon>Bacteria</taxon>
        <taxon>Pseudomonadati</taxon>
        <taxon>Bacteroidota</taxon>
        <taxon>Cytophagia</taxon>
        <taxon>Cytophagales</taxon>
        <taxon>Hymenobacteraceae</taxon>
        <taxon>Hymenobacter</taxon>
    </lineage>
</organism>
<sequence length="100" mass="11239">MNLDEAYQQAVDEQAQCLLHTEAPALRALPPSGIFEVGVAGRTIRGTWDHLLLPDGIHWIAYRLDRTSWLSLSQYFNGVKVLPNDKVQLLTVQEIGLLEL</sequence>
<evidence type="ECO:0000313" key="2">
    <source>
        <dbReference type="Proteomes" id="UP001501153"/>
    </source>
</evidence>
<reference evidence="2" key="1">
    <citation type="journal article" date="2019" name="Int. J. Syst. Evol. Microbiol.">
        <title>The Global Catalogue of Microorganisms (GCM) 10K type strain sequencing project: providing services to taxonomists for standard genome sequencing and annotation.</title>
        <authorList>
            <consortium name="The Broad Institute Genomics Platform"/>
            <consortium name="The Broad Institute Genome Sequencing Center for Infectious Disease"/>
            <person name="Wu L."/>
            <person name="Ma J."/>
        </authorList>
    </citation>
    <scope>NUCLEOTIDE SEQUENCE [LARGE SCALE GENOMIC DNA]</scope>
    <source>
        <strain evidence="2">JCM 17923</strain>
    </source>
</reference>